<accession>A0A0F9Q6J8</accession>
<organism evidence="1">
    <name type="scientific">marine sediment metagenome</name>
    <dbReference type="NCBI Taxonomy" id="412755"/>
    <lineage>
        <taxon>unclassified sequences</taxon>
        <taxon>metagenomes</taxon>
        <taxon>ecological metagenomes</taxon>
    </lineage>
</organism>
<name>A0A0F9Q6J8_9ZZZZ</name>
<dbReference type="EMBL" id="LAZR01004412">
    <property type="protein sequence ID" value="KKN08841.1"/>
    <property type="molecule type" value="Genomic_DNA"/>
</dbReference>
<dbReference type="AlphaFoldDB" id="A0A0F9Q6J8"/>
<proteinExistence type="predicted"/>
<comment type="caution">
    <text evidence="1">The sequence shown here is derived from an EMBL/GenBank/DDBJ whole genome shotgun (WGS) entry which is preliminary data.</text>
</comment>
<gene>
    <name evidence="1" type="ORF">LCGC14_1052710</name>
</gene>
<reference evidence="1" key="1">
    <citation type="journal article" date="2015" name="Nature">
        <title>Complex archaea that bridge the gap between prokaryotes and eukaryotes.</title>
        <authorList>
            <person name="Spang A."/>
            <person name="Saw J.H."/>
            <person name="Jorgensen S.L."/>
            <person name="Zaremba-Niedzwiedzka K."/>
            <person name="Martijn J."/>
            <person name="Lind A.E."/>
            <person name="van Eijk R."/>
            <person name="Schleper C."/>
            <person name="Guy L."/>
            <person name="Ettema T.J."/>
        </authorList>
    </citation>
    <scope>NUCLEOTIDE SEQUENCE</scope>
</reference>
<evidence type="ECO:0000313" key="1">
    <source>
        <dbReference type="EMBL" id="KKN08841.1"/>
    </source>
</evidence>
<sequence>MKLNETCWAAFYKENGQLGSSPESYFIGSSKNMVIGEIECWKGVISAKLEDFNITQVRLVEVKP</sequence>
<protein>
    <submittedName>
        <fullName evidence="1">Uncharacterized protein</fullName>
    </submittedName>
</protein>